<evidence type="ECO:0000313" key="2">
    <source>
        <dbReference type="Proteomes" id="UP000314294"/>
    </source>
</evidence>
<dbReference type="AlphaFoldDB" id="A0A4Z2ILW2"/>
<proteinExistence type="predicted"/>
<reference evidence="1 2" key="1">
    <citation type="submission" date="2019-03" db="EMBL/GenBank/DDBJ databases">
        <title>First draft genome of Liparis tanakae, snailfish: a comprehensive survey of snailfish specific genes.</title>
        <authorList>
            <person name="Kim W."/>
            <person name="Song I."/>
            <person name="Jeong J.-H."/>
            <person name="Kim D."/>
            <person name="Kim S."/>
            <person name="Ryu S."/>
            <person name="Song J.Y."/>
            <person name="Lee S.K."/>
        </authorList>
    </citation>
    <scope>NUCLEOTIDE SEQUENCE [LARGE SCALE GENOMIC DNA]</scope>
    <source>
        <tissue evidence="1">Muscle</tissue>
    </source>
</reference>
<dbReference type="Proteomes" id="UP000314294">
    <property type="component" value="Unassembled WGS sequence"/>
</dbReference>
<organism evidence="1 2">
    <name type="scientific">Liparis tanakae</name>
    <name type="common">Tanaka's snailfish</name>
    <dbReference type="NCBI Taxonomy" id="230148"/>
    <lineage>
        <taxon>Eukaryota</taxon>
        <taxon>Metazoa</taxon>
        <taxon>Chordata</taxon>
        <taxon>Craniata</taxon>
        <taxon>Vertebrata</taxon>
        <taxon>Euteleostomi</taxon>
        <taxon>Actinopterygii</taxon>
        <taxon>Neopterygii</taxon>
        <taxon>Teleostei</taxon>
        <taxon>Neoteleostei</taxon>
        <taxon>Acanthomorphata</taxon>
        <taxon>Eupercaria</taxon>
        <taxon>Perciformes</taxon>
        <taxon>Cottioidei</taxon>
        <taxon>Cottales</taxon>
        <taxon>Liparidae</taxon>
        <taxon>Liparis</taxon>
    </lineage>
</organism>
<protein>
    <submittedName>
        <fullName evidence="1">Uncharacterized protein</fullName>
    </submittedName>
</protein>
<keyword evidence="2" id="KW-1185">Reference proteome</keyword>
<name>A0A4Z2ILW2_9TELE</name>
<evidence type="ECO:0000313" key="1">
    <source>
        <dbReference type="EMBL" id="TNN79019.1"/>
    </source>
</evidence>
<gene>
    <name evidence="1" type="ORF">EYF80_010698</name>
</gene>
<comment type="caution">
    <text evidence="1">The sequence shown here is derived from an EMBL/GenBank/DDBJ whole genome shotgun (WGS) entry which is preliminary data.</text>
</comment>
<sequence>MVVGVWPLGKRGWVGQEPRRLTKDTQRTGSGATVSAGRASVLEVERAPAVPISRWHIWQPFLRNGG</sequence>
<accession>A0A4Z2ILW2</accession>
<dbReference type="EMBL" id="SRLO01000068">
    <property type="protein sequence ID" value="TNN79019.1"/>
    <property type="molecule type" value="Genomic_DNA"/>
</dbReference>